<feature type="region of interest" description="Disordered" evidence="1">
    <location>
        <begin position="105"/>
        <end position="132"/>
    </location>
</feature>
<dbReference type="AlphaFoldDB" id="A0A0L9TKE2"/>
<protein>
    <submittedName>
        <fullName evidence="2">Uncharacterized protein</fullName>
    </submittedName>
</protein>
<dbReference type="EMBL" id="CM003371">
    <property type="protein sequence ID" value="KOM30624.1"/>
    <property type="molecule type" value="Genomic_DNA"/>
</dbReference>
<reference evidence="3" key="1">
    <citation type="journal article" date="2015" name="Proc. Natl. Acad. Sci. U.S.A.">
        <title>Genome sequencing of adzuki bean (Vigna angularis) provides insight into high starch and low fat accumulation and domestication.</title>
        <authorList>
            <person name="Yang K."/>
            <person name="Tian Z."/>
            <person name="Chen C."/>
            <person name="Luo L."/>
            <person name="Zhao B."/>
            <person name="Wang Z."/>
            <person name="Yu L."/>
            <person name="Li Y."/>
            <person name="Sun Y."/>
            <person name="Li W."/>
            <person name="Chen Y."/>
            <person name="Li Y."/>
            <person name="Zhang Y."/>
            <person name="Ai D."/>
            <person name="Zhao J."/>
            <person name="Shang C."/>
            <person name="Ma Y."/>
            <person name="Wu B."/>
            <person name="Wang M."/>
            <person name="Gao L."/>
            <person name="Sun D."/>
            <person name="Zhang P."/>
            <person name="Guo F."/>
            <person name="Wang W."/>
            <person name="Li Y."/>
            <person name="Wang J."/>
            <person name="Varshney R.K."/>
            <person name="Wang J."/>
            <person name="Ling H.Q."/>
            <person name="Wan P."/>
        </authorList>
    </citation>
    <scope>NUCLEOTIDE SEQUENCE</scope>
    <source>
        <strain evidence="3">cv. Jingnong 6</strain>
    </source>
</reference>
<evidence type="ECO:0000256" key="1">
    <source>
        <dbReference type="SAM" id="MobiDB-lite"/>
    </source>
</evidence>
<feature type="compositionally biased region" description="Basic residues" evidence="1">
    <location>
        <begin position="113"/>
        <end position="125"/>
    </location>
</feature>
<evidence type="ECO:0000313" key="2">
    <source>
        <dbReference type="EMBL" id="KOM30624.1"/>
    </source>
</evidence>
<proteinExistence type="predicted"/>
<dbReference type="STRING" id="3914.A0A0L9TKE2"/>
<name>A0A0L9TKE2_PHAAN</name>
<dbReference type="Gramene" id="KOM30624">
    <property type="protein sequence ID" value="KOM30624"/>
    <property type="gene ID" value="LR48_Vigan01g017800"/>
</dbReference>
<evidence type="ECO:0000313" key="3">
    <source>
        <dbReference type="Proteomes" id="UP000053144"/>
    </source>
</evidence>
<organism evidence="2 3">
    <name type="scientific">Phaseolus angularis</name>
    <name type="common">Azuki bean</name>
    <name type="synonym">Vigna angularis</name>
    <dbReference type="NCBI Taxonomy" id="3914"/>
    <lineage>
        <taxon>Eukaryota</taxon>
        <taxon>Viridiplantae</taxon>
        <taxon>Streptophyta</taxon>
        <taxon>Embryophyta</taxon>
        <taxon>Tracheophyta</taxon>
        <taxon>Spermatophyta</taxon>
        <taxon>Magnoliopsida</taxon>
        <taxon>eudicotyledons</taxon>
        <taxon>Gunneridae</taxon>
        <taxon>Pentapetalae</taxon>
        <taxon>rosids</taxon>
        <taxon>fabids</taxon>
        <taxon>Fabales</taxon>
        <taxon>Fabaceae</taxon>
        <taxon>Papilionoideae</taxon>
        <taxon>50 kb inversion clade</taxon>
        <taxon>NPAAA clade</taxon>
        <taxon>indigoferoid/millettioid clade</taxon>
        <taxon>Phaseoleae</taxon>
        <taxon>Vigna</taxon>
    </lineage>
</organism>
<accession>A0A0L9TKE2</accession>
<dbReference type="Proteomes" id="UP000053144">
    <property type="component" value="Chromosome 1"/>
</dbReference>
<sequence length="132" mass="15649">MKEIRSKGRMRCKVEINRWIDDKPDGRDCPWLGFVMESRFGEGEANNGGRWGEKELEKAMKKVDKKANRVLIPVSKVSKVELRRRWEEEQVEEVIGMIEDEQKYQGLGTQKGQQKHRERRLKKARRALDFPH</sequence>
<gene>
    <name evidence="2" type="ORF">LR48_Vigan01g017800</name>
</gene>